<gene>
    <name evidence="7" type="ORF">NQZ67_17730</name>
</gene>
<evidence type="ECO:0000256" key="1">
    <source>
        <dbReference type="ARBA" id="ARBA00004651"/>
    </source>
</evidence>
<dbReference type="RefSeq" id="WP_257448503.1">
    <property type="nucleotide sequence ID" value="NZ_JANIPJ010000013.1"/>
</dbReference>
<proteinExistence type="predicted"/>
<keyword evidence="2" id="KW-1003">Cell membrane</keyword>
<dbReference type="AlphaFoldDB" id="A0A9X2MTZ4"/>
<feature type="transmembrane region" description="Helical" evidence="6">
    <location>
        <begin position="12"/>
        <end position="34"/>
    </location>
</feature>
<comment type="subcellular location">
    <subcellularLocation>
        <location evidence="1">Cell membrane</location>
        <topology evidence="1">Multi-pass membrane protein</topology>
    </subcellularLocation>
</comment>
<protein>
    <submittedName>
        <fullName evidence="7">Cytochrome c oxidase assembly protein</fullName>
    </submittedName>
</protein>
<organism evidence="7 8">
    <name type="scientific">Paenibacillus soyae</name>
    <dbReference type="NCBI Taxonomy" id="2969249"/>
    <lineage>
        <taxon>Bacteria</taxon>
        <taxon>Bacillati</taxon>
        <taxon>Bacillota</taxon>
        <taxon>Bacilli</taxon>
        <taxon>Bacillales</taxon>
        <taxon>Paenibacillaceae</taxon>
        <taxon>Paenibacillus</taxon>
    </lineage>
</organism>
<evidence type="ECO:0000256" key="2">
    <source>
        <dbReference type="ARBA" id="ARBA00022475"/>
    </source>
</evidence>
<sequence length="257" mass="28149">MSAFYASHGSGAPAPIITVILIMLAGYIAAAVQTSRRYKPWPLRRYLYWIIGVLCASSAVVGPVAVQAHSDFTAHMAGHLLLGMLSPLFLTLAAPITLLLRSLTIRAARKLTRALNSRPLRVISHPVTASLLNAGGLWILYTTDLYMVMQHQPLLHLLVHLHIWLAGCLFTMTIIYMDPVPHRYGFLYRAGILVAAFAAHVALSKYIYAHPPAGVPDGQAAAGGMLMYYGGDFVEIALVSIFCYQWYKRSLASEGAR</sequence>
<feature type="transmembrane region" description="Helical" evidence="6">
    <location>
        <begin position="153"/>
        <end position="174"/>
    </location>
</feature>
<dbReference type="Pfam" id="PF09678">
    <property type="entry name" value="Caa3_CtaG"/>
    <property type="match status" value="1"/>
</dbReference>
<keyword evidence="3 6" id="KW-0812">Transmembrane</keyword>
<name>A0A9X2MTZ4_9BACL</name>
<evidence type="ECO:0000256" key="5">
    <source>
        <dbReference type="ARBA" id="ARBA00023136"/>
    </source>
</evidence>
<dbReference type="InterPro" id="IPR019108">
    <property type="entry name" value="Caa3_assmbl_CtaG-rel"/>
</dbReference>
<keyword evidence="4 6" id="KW-1133">Transmembrane helix</keyword>
<comment type="caution">
    <text evidence="7">The sequence shown here is derived from an EMBL/GenBank/DDBJ whole genome shotgun (WGS) entry which is preliminary data.</text>
</comment>
<keyword evidence="8" id="KW-1185">Reference proteome</keyword>
<feature type="transmembrane region" description="Helical" evidence="6">
    <location>
        <begin position="228"/>
        <end position="247"/>
    </location>
</feature>
<evidence type="ECO:0000313" key="7">
    <source>
        <dbReference type="EMBL" id="MCR2805726.1"/>
    </source>
</evidence>
<dbReference type="GO" id="GO:0005886">
    <property type="term" value="C:plasma membrane"/>
    <property type="evidence" value="ECO:0007669"/>
    <property type="project" value="UniProtKB-SubCell"/>
</dbReference>
<evidence type="ECO:0000313" key="8">
    <source>
        <dbReference type="Proteomes" id="UP001141950"/>
    </source>
</evidence>
<evidence type="ECO:0000256" key="3">
    <source>
        <dbReference type="ARBA" id="ARBA00022692"/>
    </source>
</evidence>
<keyword evidence="5 6" id="KW-0472">Membrane</keyword>
<dbReference type="EMBL" id="JANIPJ010000013">
    <property type="protein sequence ID" value="MCR2805726.1"/>
    <property type="molecule type" value="Genomic_DNA"/>
</dbReference>
<feature type="transmembrane region" description="Helical" evidence="6">
    <location>
        <begin position="78"/>
        <end position="100"/>
    </location>
</feature>
<accession>A0A9X2MTZ4</accession>
<feature type="transmembrane region" description="Helical" evidence="6">
    <location>
        <begin position="186"/>
        <end position="208"/>
    </location>
</feature>
<evidence type="ECO:0000256" key="4">
    <source>
        <dbReference type="ARBA" id="ARBA00022989"/>
    </source>
</evidence>
<feature type="transmembrane region" description="Helical" evidence="6">
    <location>
        <begin position="46"/>
        <end position="66"/>
    </location>
</feature>
<dbReference type="Proteomes" id="UP001141950">
    <property type="component" value="Unassembled WGS sequence"/>
</dbReference>
<reference evidence="7" key="1">
    <citation type="submission" date="2022-08" db="EMBL/GenBank/DDBJ databases">
        <title>The genomic sequence of strain Paenibacillus sp. SCIV0701.</title>
        <authorList>
            <person name="Zhao H."/>
        </authorList>
    </citation>
    <scope>NUCLEOTIDE SEQUENCE</scope>
    <source>
        <strain evidence="7">SCIV0701</strain>
    </source>
</reference>
<feature type="transmembrane region" description="Helical" evidence="6">
    <location>
        <begin position="120"/>
        <end position="141"/>
    </location>
</feature>
<evidence type="ECO:0000256" key="6">
    <source>
        <dbReference type="SAM" id="Phobius"/>
    </source>
</evidence>